<reference evidence="2" key="1">
    <citation type="submission" date="2016-10" db="EMBL/GenBank/DDBJ databases">
        <authorList>
            <person name="Varghese N."/>
            <person name="Submissions S."/>
        </authorList>
    </citation>
    <scope>NUCLEOTIDE SEQUENCE [LARGE SCALE GENOMIC DNA]</scope>
    <source>
        <strain evidence="2">DSM 18579</strain>
    </source>
</reference>
<dbReference type="AlphaFoldDB" id="A0A1I0CB95"/>
<keyword evidence="2" id="KW-1185">Reference proteome</keyword>
<dbReference type="EMBL" id="FOHV01000010">
    <property type="protein sequence ID" value="SET16781.1"/>
    <property type="molecule type" value="Genomic_DNA"/>
</dbReference>
<evidence type="ECO:0000313" key="2">
    <source>
        <dbReference type="Proteomes" id="UP000242642"/>
    </source>
</evidence>
<proteinExistence type="predicted"/>
<evidence type="ECO:0000313" key="1">
    <source>
        <dbReference type="EMBL" id="SET16781.1"/>
    </source>
</evidence>
<sequence>MKIMDLIKMTLVKKNIPYQWLDSQLKIEIKNKEITFEEQQIDGDIYLIQKEIQDETLVKDEKILCLGELNSNIDLIIYLYRTQDKKTSYS</sequence>
<dbReference type="Proteomes" id="UP000242642">
    <property type="component" value="Unassembled WGS sequence"/>
</dbReference>
<gene>
    <name evidence="1" type="ORF">SAMN02583745_01560</name>
</gene>
<dbReference type="RefSeq" id="WP_093319366.1">
    <property type="nucleotide sequence ID" value="NZ_FOHV01000010.1"/>
</dbReference>
<protein>
    <submittedName>
        <fullName evidence="1">Uncharacterized protein</fullName>
    </submittedName>
</protein>
<organism evidence="1 2">
    <name type="scientific">Thorsellia anophelis DSM 18579</name>
    <dbReference type="NCBI Taxonomy" id="1123402"/>
    <lineage>
        <taxon>Bacteria</taxon>
        <taxon>Pseudomonadati</taxon>
        <taxon>Pseudomonadota</taxon>
        <taxon>Gammaproteobacteria</taxon>
        <taxon>Enterobacterales</taxon>
        <taxon>Thorselliaceae</taxon>
        <taxon>Thorsellia</taxon>
    </lineage>
</organism>
<accession>A0A1I0CB95</accession>
<dbReference type="STRING" id="1123402.SAMN02583745_01560"/>
<name>A0A1I0CB95_9GAMM</name>